<reference evidence="1 2" key="1">
    <citation type="submission" date="2018-01" db="EMBL/GenBank/DDBJ databases">
        <title>Lactibacter flavus gen. nov., sp. nov., a novel bacterium of the family Propionibacteriaceae isolated from raw milk and dairy products.</title>
        <authorList>
            <person name="Wenning M."/>
            <person name="Breitenwieser F."/>
            <person name="Huptas C."/>
            <person name="von Neubeck M."/>
            <person name="Busse H.-J."/>
            <person name="Scherer S."/>
        </authorList>
    </citation>
    <scope>NUCLEOTIDE SEQUENCE [LARGE SCALE GENOMIC DNA]</scope>
    <source>
        <strain evidence="1 2">VG341</strain>
    </source>
</reference>
<organism evidence="1 2">
    <name type="scientific">Propioniciclava flava</name>
    <dbReference type="NCBI Taxonomy" id="2072026"/>
    <lineage>
        <taxon>Bacteria</taxon>
        <taxon>Bacillati</taxon>
        <taxon>Actinomycetota</taxon>
        <taxon>Actinomycetes</taxon>
        <taxon>Propionibacteriales</taxon>
        <taxon>Propionibacteriaceae</taxon>
        <taxon>Propioniciclava</taxon>
    </lineage>
</organism>
<evidence type="ECO:0000313" key="1">
    <source>
        <dbReference type="EMBL" id="RXW33338.1"/>
    </source>
</evidence>
<protein>
    <submittedName>
        <fullName evidence="1">Uncharacterized protein</fullName>
    </submittedName>
</protein>
<comment type="caution">
    <text evidence="1">The sequence shown here is derived from an EMBL/GenBank/DDBJ whole genome shotgun (WGS) entry which is preliminary data.</text>
</comment>
<dbReference type="AlphaFoldDB" id="A0A4V1Q7P8"/>
<evidence type="ECO:0000313" key="2">
    <source>
        <dbReference type="Proteomes" id="UP000290624"/>
    </source>
</evidence>
<accession>A0A4V1Q7P8</accession>
<gene>
    <name evidence="1" type="ORF">C1706_00790</name>
</gene>
<keyword evidence="2" id="KW-1185">Reference proteome</keyword>
<proteinExistence type="predicted"/>
<dbReference type="Proteomes" id="UP000290624">
    <property type="component" value="Unassembled WGS sequence"/>
</dbReference>
<sequence length="84" mass="8601">MTVLDSLPQQGTAPEAAVARASDLSKAGFTVSAVDTNGLAGLNPGFFAIAVTGLGSQADAYTVCDRMGIPRGARCYPREIQGAR</sequence>
<dbReference type="EMBL" id="PPCV01000001">
    <property type="protein sequence ID" value="RXW33338.1"/>
    <property type="molecule type" value="Genomic_DNA"/>
</dbReference>
<name>A0A4V1Q7P8_9ACTN</name>